<feature type="transmembrane region" description="Helical" evidence="1">
    <location>
        <begin position="143"/>
        <end position="166"/>
    </location>
</feature>
<keyword evidence="3" id="KW-1185">Reference proteome</keyword>
<dbReference type="Proteomes" id="UP001152747">
    <property type="component" value="Unassembled WGS sequence"/>
</dbReference>
<name>A0A9P1IKY3_9PELO</name>
<proteinExistence type="predicted"/>
<organism evidence="2 3">
    <name type="scientific">Caenorhabditis angaria</name>
    <dbReference type="NCBI Taxonomy" id="860376"/>
    <lineage>
        <taxon>Eukaryota</taxon>
        <taxon>Metazoa</taxon>
        <taxon>Ecdysozoa</taxon>
        <taxon>Nematoda</taxon>
        <taxon>Chromadorea</taxon>
        <taxon>Rhabditida</taxon>
        <taxon>Rhabditina</taxon>
        <taxon>Rhabditomorpha</taxon>
        <taxon>Rhabditoidea</taxon>
        <taxon>Rhabditidae</taxon>
        <taxon>Peloderinae</taxon>
        <taxon>Caenorhabditis</taxon>
    </lineage>
</organism>
<reference evidence="2" key="1">
    <citation type="submission" date="2022-11" db="EMBL/GenBank/DDBJ databases">
        <authorList>
            <person name="Kikuchi T."/>
        </authorList>
    </citation>
    <scope>NUCLEOTIDE SEQUENCE</scope>
    <source>
        <strain evidence="2">PS1010</strain>
    </source>
</reference>
<evidence type="ECO:0000256" key="1">
    <source>
        <dbReference type="SAM" id="Phobius"/>
    </source>
</evidence>
<evidence type="ECO:0000313" key="2">
    <source>
        <dbReference type="EMBL" id="CAI5447484.1"/>
    </source>
</evidence>
<gene>
    <name evidence="2" type="ORF">CAMP_LOCUS10121</name>
</gene>
<feature type="transmembrane region" description="Helical" evidence="1">
    <location>
        <begin position="63"/>
        <end position="83"/>
    </location>
</feature>
<keyword evidence="1" id="KW-0812">Transmembrane</keyword>
<protein>
    <submittedName>
        <fullName evidence="2">Uncharacterized protein</fullName>
    </submittedName>
</protein>
<keyword evidence="1" id="KW-0472">Membrane</keyword>
<comment type="caution">
    <text evidence="2">The sequence shown here is derived from an EMBL/GenBank/DDBJ whole genome shotgun (WGS) entry which is preliminary data.</text>
</comment>
<dbReference type="AlphaFoldDB" id="A0A9P1IKY3"/>
<keyword evidence="1" id="KW-1133">Transmembrane helix</keyword>
<feature type="transmembrane region" description="Helical" evidence="1">
    <location>
        <begin position="88"/>
        <end position="104"/>
    </location>
</feature>
<evidence type="ECO:0000313" key="3">
    <source>
        <dbReference type="Proteomes" id="UP001152747"/>
    </source>
</evidence>
<sequence length="191" mass="23024">MWTRRFFDIESFFLSFLNMPVMFILQYLNFYYKESVYDFYMARLKGEVTRENYFASSDNMWELTFWPMISTLINAALCFAYIFLKNRIIPISICFGACVQFLYLNEYFRLTLEQYHIITESELEFQEYSQLPTEFLANSRIKIVFLVCAQVISFITICAYFFCSLISRKTPRKKQDFVKNEGKKHGKQKMR</sequence>
<accession>A0A9P1IKY3</accession>
<dbReference type="EMBL" id="CANHGI010000004">
    <property type="protein sequence ID" value="CAI5447484.1"/>
    <property type="molecule type" value="Genomic_DNA"/>
</dbReference>
<feature type="transmembrane region" description="Helical" evidence="1">
    <location>
        <begin position="12"/>
        <end position="32"/>
    </location>
</feature>